<reference evidence="2" key="1">
    <citation type="submission" date="2016-01" db="EMBL/GenBank/DDBJ databases">
        <title>Reference transcriptome for the parasite Schistocephalus solidus: insights into the molecular evolution of parasitism.</title>
        <authorList>
            <person name="Hebert F.O."/>
            <person name="Grambauer S."/>
            <person name="Barber I."/>
            <person name="Landry C.R."/>
            <person name="Aubin-Horth N."/>
        </authorList>
    </citation>
    <scope>NUCLEOTIDE SEQUENCE</scope>
</reference>
<name>A0A0X3NXV6_SCHSO</name>
<evidence type="ECO:0000256" key="1">
    <source>
        <dbReference type="SAM" id="SignalP"/>
    </source>
</evidence>
<feature type="signal peptide" evidence="1">
    <location>
        <begin position="1"/>
        <end position="15"/>
    </location>
</feature>
<dbReference type="AlphaFoldDB" id="A0A0X3NXV6"/>
<proteinExistence type="predicted"/>
<feature type="chain" id="PRO_5012000462" evidence="1">
    <location>
        <begin position="16"/>
        <end position="233"/>
    </location>
</feature>
<gene>
    <name evidence="2" type="ORF">TR102452</name>
</gene>
<evidence type="ECO:0000313" key="2">
    <source>
        <dbReference type="EMBL" id="JAP44425.1"/>
    </source>
</evidence>
<sequence>MSFVIWLIYVCYASAQTEFNVHNVNVRKDTDFEFVTVVSASSAVPQNTIWATGTLDNPCESPWACIQFYPSKRSVLISGNLKNGYAAITLYPENPNLPIIAVVLVEGNVWAPNFPNVQFIKSIDLSRDLSDKRILVFDEDIQAITLHGEIIPFSDRENGRVLKLQRPYDPNRSYQRKFMRVTGKMETNVQTLTLAVGPGINPTYKFLPTEESRMPKNVVEVLVWPKRSFGSTE</sequence>
<accession>A0A0X3NXV6</accession>
<protein>
    <submittedName>
        <fullName evidence="2">Uncharacterized protein</fullName>
    </submittedName>
</protein>
<dbReference type="EMBL" id="GEEE01018800">
    <property type="protein sequence ID" value="JAP44425.1"/>
    <property type="molecule type" value="Transcribed_RNA"/>
</dbReference>
<organism evidence="2">
    <name type="scientific">Schistocephalus solidus</name>
    <name type="common">Tapeworm</name>
    <dbReference type="NCBI Taxonomy" id="70667"/>
    <lineage>
        <taxon>Eukaryota</taxon>
        <taxon>Metazoa</taxon>
        <taxon>Spiralia</taxon>
        <taxon>Lophotrochozoa</taxon>
        <taxon>Platyhelminthes</taxon>
        <taxon>Cestoda</taxon>
        <taxon>Eucestoda</taxon>
        <taxon>Diphyllobothriidea</taxon>
        <taxon>Diphyllobothriidae</taxon>
        <taxon>Schistocephalus</taxon>
    </lineage>
</organism>
<keyword evidence="1" id="KW-0732">Signal</keyword>